<sequence length="57" mass="6552">MTCAEPKNKPVPTAPPIAINWIWRFLSPRFNWEDELLKIYALNKKAGAIVIDWLGIT</sequence>
<dbReference type="EMBL" id="BJLJ01000005">
    <property type="protein sequence ID" value="GEA67090.1"/>
    <property type="molecule type" value="Genomic_DNA"/>
</dbReference>
<evidence type="ECO:0000313" key="1">
    <source>
        <dbReference type="EMBL" id="GEA67090.1"/>
    </source>
</evidence>
<organism evidence="1 2">
    <name type="scientific">Acinetobacter pittii</name>
    <name type="common">Acinetobacter genomosp. 3</name>
    <dbReference type="NCBI Taxonomy" id="48296"/>
    <lineage>
        <taxon>Bacteria</taxon>
        <taxon>Pseudomonadati</taxon>
        <taxon>Pseudomonadota</taxon>
        <taxon>Gammaproteobacteria</taxon>
        <taxon>Moraxellales</taxon>
        <taxon>Moraxellaceae</taxon>
        <taxon>Acinetobacter</taxon>
        <taxon>Acinetobacter calcoaceticus/baumannii complex</taxon>
    </lineage>
</organism>
<proteinExistence type="predicted"/>
<comment type="caution">
    <text evidence="1">The sequence shown here is derived from an EMBL/GenBank/DDBJ whole genome shotgun (WGS) entry which is preliminary data.</text>
</comment>
<dbReference type="Proteomes" id="UP000317717">
    <property type="component" value="Unassembled WGS sequence"/>
</dbReference>
<evidence type="ECO:0000313" key="2">
    <source>
        <dbReference type="Proteomes" id="UP000317717"/>
    </source>
</evidence>
<gene>
    <name evidence="1" type="ORF">PA3_12480</name>
</gene>
<reference evidence="1 2" key="1">
    <citation type="submission" date="2019-06" db="EMBL/GenBank/DDBJ databases">
        <title>Whole genome shotgun sequence of Acinetobacter pittii NBRC 110514.</title>
        <authorList>
            <person name="Hosoyama A."/>
            <person name="Uohara A."/>
            <person name="Ohji S."/>
            <person name="Ichikawa N."/>
        </authorList>
    </citation>
    <scope>NUCLEOTIDE SEQUENCE [LARGE SCALE GENOMIC DNA]</scope>
    <source>
        <strain evidence="1 2">NBRC 110514</strain>
    </source>
</reference>
<dbReference type="AlphaFoldDB" id="A0A4Y3J8Q5"/>
<name>A0A4Y3J8Q5_ACIPI</name>
<protein>
    <submittedName>
        <fullName evidence="1">Uncharacterized protein</fullName>
    </submittedName>
</protein>
<accession>A0A4Y3J8Q5</accession>